<keyword evidence="8" id="KW-0862">Zinc</keyword>
<evidence type="ECO:0000313" key="13">
    <source>
        <dbReference type="Proteomes" id="UP000177932"/>
    </source>
</evidence>
<evidence type="ECO:0000256" key="9">
    <source>
        <dbReference type="ARBA" id="ARBA00023079"/>
    </source>
</evidence>
<evidence type="ECO:0000256" key="3">
    <source>
        <dbReference type="ARBA" id="ARBA00011738"/>
    </source>
</evidence>
<proteinExistence type="predicted"/>
<dbReference type="GO" id="GO:0046872">
    <property type="term" value="F:metal ion binding"/>
    <property type="evidence" value="ECO:0007669"/>
    <property type="project" value="UniProtKB-KW"/>
</dbReference>
<accession>A0A1G2H6Z3</accession>
<keyword evidence="6" id="KW-0479">Metal-binding</keyword>
<comment type="function">
    <text evidence="2">Catalyzes the hydrolysis of N-formyl-L-kynurenine to L-kynurenine, the second step in the kynurenine pathway of tryptophan degradation.</text>
</comment>
<sequence>MKIHDISLSLDKNTVIYPGNPVMIVESYKSIPKDPTNLSKITFGSHTGTHIDAPKHAFSDMAGIDGVSLEKCVGKCRVLDMLDVKEKMEIRDFERCGIESGERILVKTKNSERGFGKFHDDSVYLDGDAADYLADKGIILFGIDSLSIKKRGDEDARPHTSLLKNGIVIFEGLDLSKVEPGEYEFIGLALKFTDLDGAPARAILISKD</sequence>
<gene>
    <name evidence="12" type="ORF">A2827_02330</name>
</gene>
<dbReference type="GO" id="GO:0004061">
    <property type="term" value="F:arylformamidase activity"/>
    <property type="evidence" value="ECO:0007669"/>
    <property type="project" value="UniProtKB-EC"/>
</dbReference>
<evidence type="ECO:0000256" key="1">
    <source>
        <dbReference type="ARBA" id="ARBA00001947"/>
    </source>
</evidence>
<dbReference type="GO" id="GO:0019441">
    <property type="term" value="P:L-tryptophan catabolic process to kynurenine"/>
    <property type="evidence" value="ECO:0007669"/>
    <property type="project" value="InterPro"/>
</dbReference>
<evidence type="ECO:0000256" key="10">
    <source>
        <dbReference type="ARBA" id="ARBA00048496"/>
    </source>
</evidence>
<dbReference type="EC" id="3.5.1.9" evidence="4"/>
<name>A0A1G2H6Z3_9BACT</name>
<comment type="catalytic activity">
    <reaction evidence="10">
        <text>N-formyl-L-kynurenine + H2O = L-kynurenine + formate + H(+)</text>
        <dbReference type="Rhea" id="RHEA:13009"/>
        <dbReference type="ChEBI" id="CHEBI:15377"/>
        <dbReference type="ChEBI" id="CHEBI:15378"/>
        <dbReference type="ChEBI" id="CHEBI:15740"/>
        <dbReference type="ChEBI" id="CHEBI:57959"/>
        <dbReference type="ChEBI" id="CHEBI:58629"/>
        <dbReference type="EC" id="3.5.1.9"/>
    </reaction>
</comment>
<evidence type="ECO:0000256" key="4">
    <source>
        <dbReference type="ARBA" id="ARBA00012930"/>
    </source>
</evidence>
<evidence type="ECO:0000256" key="7">
    <source>
        <dbReference type="ARBA" id="ARBA00022801"/>
    </source>
</evidence>
<evidence type="ECO:0000256" key="8">
    <source>
        <dbReference type="ARBA" id="ARBA00022833"/>
    </source>
</evidence>
<comment type="caution">
    <text evidence="12">The sequence shown here is derived from an EMBL/GenBank/DDBJ whole genome shotgun (WGS) entry which is preliminary data.</text>
</comment>
<dbReference type="SUPFAM" id="SSF102198">
    <property type="entry name" value="Putative cyclase"/>
    <property type="match status" value="1"/>
</dbReference>
<keyword evidence="7" id="KW-0378">Hydrolase</keyword>
<evidence type="ECO:0000256" key="2">
    <source>
        <dbReference type="ARBA" id="ARBA00002204"/>
    </source>
</evidence>
<dbReference type="InterPro" id="IPR007325">
    <property type="entry name" value="KFase/CYL"/>
</dbReference>
<evidence type="ECO:0000256" key="11">
    <source>
        <dbReference type="ARBA" id="ARBA00060547"/>
    </source>
</evidence>
<evidence type="ECO:0000313" key="12">
    <source>
        <dbReference type="EMBL" id="OGZ58246.1"/>
    </source>
</evidence>
<comment type="subunit">
    <text evidence="3">Homodimer.</text>
</comment>
<dbReference type="Gene3D" id="3.50.30.50">
    <property type="entry name" value="Putative cyclase"/>
    <property type="match status" value="1"/>
</dbReference>
<keyword evidence="9" id="KW-0823">Tryptophan catabolism</keyword>
<dbReference type="InterPro" id="IPR037175">
    <property type="entry name" value="KFase_sf"/>
</dbReference>
<dbReference type="STRING" id="1802158.A2827_02330"/>
<dbReference type="AlphaFoldDB" id="A0A1G2H6Z3"/>
<dbReference type="PANTHER" id="PTHR31118:SF12">
    <property type="entry name" value="CYCLASE-LIKE PROTEIN 2"/>
    <property type="match status" value="1"/>
</dbReference>
<dbReference type="EMBL" id="MHOD01000012">
    <property type="protein sequence ID" value="OGZ58246.1"/>
    <property type="molecule type" value="Genomic_DNA"/>
</dbReference>
<dbReference type="PANTHER" id="PTHR31118">
    <property type="entry name" value="CYCLASE-LIKE PROTEIN 2"/>
    <property type="match status" value="1"/>
</dbReference>
<evidence type="ECO:0000256" key="6">
    <source>
        <dbReference type="ARBA" id="ARBA00022723"/>
    </source>
</evidence>
<organism evidence="12 13">
    <name type="scientific">Candidatus Spechtbacteria bacterium RIFCSPHIGHO2_01_FULL_43_30</name>
    <dbReference type="NCBI Taxonomy" id="1802158"/>
    <lineage>
        <taxon>Bacteria</taxon>
        <taxon>Candidatus Spechtiibacteriota</taxon>
    </lineage>
</organism>
<dbReference type="Pfam" id="PF04199">
    <property type="entry name" value="Cyclase"/>
    <property type="match status" value="1"/>
</dbReference>
<dbReference type="Proteomes" id="UP000177932">
    <property type="component" value="Unassembled WGS sequence"/>
</dbReference>
<comment type="pathway">
    <text evidence="11">Amino-acid degradation; L-tryptophan degradation via kynurenine pathway; L-kynurenine from L-tryptophan: step 2/2.</text>
</comment>
<reference evidence="12 13" key="1">
    <citation type="journal article" date="2016" name="Nat. Commun.">
        <title>Thousands of microbial genomes shed light on interconnected biogeochemical processes in an aquifer system.</title>
        <authorList>
            <person name="Anantharaman K."/>
            <person name="Brown C.T."/>
            <person name="Hug L.A."/>
            <person name="Sharon I."/>
            <person name="Castelle C.J."/>
            <person name="Probst A.J."/>
            <person name="Thomas B.C."/>
            <person name="Singh A."/>
            <person name="Wilkins M.J."/>
            <person name="Karaoz U."/>
            <person name="Brodie E.L."/>
            <person name="Williams K.H."/>
            <person name="Hubbard S.S."/>
            <person name="Banfield J.F."/>
        </authorList>
    </citation>
    <scope>NUCLEOTIDE SEQUENCE [LARGE SCALE GENOMIC DNA]</scope>
</reference>
<dbReference type="FunFam" id="3.50.30.50:FF:000001">
    <property type="entry name" value="Kynurenine formamidase"/>
    <property type="match status" value="1"/>
</dbReference>
<protein>
    <recommendedName>
        <fullName evidence="5">Kynurenine formamidase</fullName>
        <ecNumber evidence="4">3.5.1.9</ecNumber>
    </recommendedName>
</protein>
<evidence type="ECO:0000256" key="5">
    <source>
        <dbReference type="ARBA" id="ARBA00014889"/>
    </source>
</evidence>
<comment type="cofactor">
    <cofactor evidence="1">
        <name>Zn(2+)</name>
        <dbReference type="ChEBI" id="CHEBI:29105"/>
    </cofactor>
</comment>